<dbReference type="AlphaFoldDB" id="A0AAD5PJ31"/>
<keyword evidence="2" id="KW-1185">Reference proteome</keyword>
<comment type="caution">
    <text evidence="1">The sequence shown here is derived from an EMBL/GenBank/DDBJ whole genome shotgun (WGS) entry which is preliminary data.</text>
</comment>
<dbReference type="SUPFAM" id="SSF52047">
    <property type="entry name" value="RNI-like"/>
    <property type="match status" value="1"/>
</dbReference>
<dbReference type="GO" id="GO:0019005">
    <property type="term" value="C:SCF ubiquitin ligase complex"/>
    <property type="evidence" value="ECO:0007669"/>
    <property type="project" value="TreeGrafter"/>
</dbReference>
<reference evidence="1" key="1">
    <citation type="journal article" date="2022" name="IScience">
        <title>Evolution of zygomycete secretomes and the origins of terrestrial fungal ecologies.</title>
        <authorList>
            <person name="Chang Y."/>
            <person name="Wang Y."/>
            <person name="Mondo S."/>
            <person name="Ahrendt S."/>
            <person name="Andreopoulos W."/>
            <person name="Barry K."/>
            <person name="Beard J."/>
            <person name="Benny G.L."/>
            <person name="Blankenship S."/>
            <person name="Bonito G."/>
            <person name="Cuomo C."/>
            <person name="Desiro A."/>
            <person name="Gervers K.A."/>
            <person name="Hundley H."/>
            <person name="Kuo A."/>
            <person name="LaButti K."/>
            <person name="Lang B.F."/>
            <person name="Lipzen A."/>
            <person name="O'Donnell K."/>
            <person name="Pangilinan J."/>
            <person name="Reynolds N."/>
            <person name="Sandor L."/>
            <person name="Smith M.E."/>
            <person name="Tsang A."/>
            <person name="Grigoriev I.V."/>
            <person name="Stajich J.E."/>
            <person name="Spatafora J.W."/>
        </authorList>
    </citation>
    <scope>NUCLEOTIDE SEQUENCE</scope>
    <source>
        <strain evidence="1">RSA 2281</strain>
    </source>
</reference>
<dbReference type="SUPFAM" id="SSF81383">
    <property type="entry name" value="F-box domain"/>
    <property type="match status" value="1"/>
</dbReference>
<dbReference type="InterPro" id="IPR036047">
    <property type="entry name" value="F-box-like_dom_sf"/>
</dbReference>
<organism evidence="1 2">
    <name type="scientific">Phascolomyces articulosus</name>
    <dbReference type="NCBI Taxonomy" id="60185"/>
    <lineage>
        <taxon>Eukaryota</taxon>
        <taxon>Fungi</taxon>
        <taxon>Fungi incertae sedis</taxon>
        <taxon>Mucoromycota</taxon>
        <taxon>Mucoromycotina</taxon>
        <taxon>Mucoromycetes</taxon>
        <taxon>Mucorales</taxon>
        <taxon>Lichtheimiaceae</taxon>
        <taxon>Phascolomyces</taxon>
    </lineage>
</organism>
<evidence type="ECO:0008006" key="3">
    <source>
        <dbReference type="Google" id="ProtNLM"/>
    </source>
</evidence>
<proteinExistence type="predicted"/>
<dbReference type="EMBL" id="JAIXMP010000002">
    <property type="protein sequence ID" value="KAI9276784.1"/>
    <property type="molecule type" value="Genomic_DNA"/>
</dbReference>
<dbReference type="Proteomes" id="UP001209540">
    <property type="component" value="Unassembled WGS sequence"/>
</dbReference>
<dbReference type="PANTHER" id="PTHR13318:SF95">
    <property type="entry name" value="F-BOX PROTEIN YLR352W"/>
    <property type="match status" value="1"/>
</dbReference>
<dbReference type="InterPro" id="IPR032675">
    <property type="entry name" value="LRR_dom_sf"/>
</dbReference>
<evidence type="ECO:0000313" key="1">
    <source>
        <dbReference type="EMBL" id="KAI9276784.1"/>
    </source>
</evidence>
<gene>
    <name evidence="1" type="ORF">BDA99DRAFT_531880</name>
</gene>
<dbReference type="Gene3D" id="3.80.10.10">
    <property type="entry name" value="Ribonuclease Inhibitor"/>
    <property type="match status" value="2"/>
</dbReference>
<reference evidence="1" key="2">
    <citation type="submission" date="2023-02" db="EMBL/GenBank/DDBJ databases">
        <authorList>
            <consortium name="DOE Joint Genome Institute"/>
            <person name="Mondo S.J."/>
            <person name="Chang Y."/>
            <person name="Wang Y."/>
            <person name="Ahrendt S."/>
            <person name="Andreopoulos W."/>
            <person name="Barry K."/>
            <person name="Beard J."/>
            <person name="Benny G.L."/>
            <person name="Blankenship S."/>
            <person name="Bonito G."/>
            <person name="Cuomo C."/>
            <person name="Desiro A."/>
            <person name="Gervers K.A."/>
            <person name="Hundley H."/>
            <person name="Kuo A."/>
            <person name="LaButti K."/>
            <person name="Lang B.F."/>
            <person name="Lipzen A."/>
            <person name="O'Donnell K."/>
            <person name="Pangilinan J."/>
            <person name="Reynolds N."/>
            <person name="Sandor L."/>
            <person name="Smith M.W."/>
            <person name="Tsang A."/>
            <person name="Grigoriev I.V."/>
            <person name="Stajich J.E."/>
            <person name="Spatafora J.W."/>
        </authorList>
    </citation>
    <scope>NUCLEOTIDE SEQUENCE</scope>
    <source>
        <strain evidence="1">RSA 2281</strain>
    </source>
</reference>
<name>A0AAD5PJ31_9FUNG</name>
<dbReference type="GO" id="GO:0031146">
    <property type="term" value="P:SCF-dependent proteasomal ubiquitin-dependent protein catabolic process"/>
    <property type="evidence" value="ECO:0007669"/>
    <property type="project" value="TreeGrafter"/>
</dbReference>
<protein>
    <recommendedName>
        <fullName evidence="3">F-box domain-containing protein</fullName>
    </recommendedName>
</protein>
<accession>A0AAD5PJ31</accession>
<sequence>MLCPSEVVYHIINYLHESAAAICLYVSTSWRSKILGSNMWNRVAKSIKKLSISPGTHKTAKQYIQLLKIHDFSNLKEVSLSDRDMMSFKYSEYDAFEKINAVEALLYGALPFVGDSLTTLYLSFSCQNTRISLEQILKICPNLENVTLTAERKSDFKGKLSTVDNTTTTHLRRLYLDVTVHDAPLSGLEPLLCRSPCLKHLSLEGFYHPDPLIAIARSCPNLDELTMHLKYSYNHNDNRITLSEISSQGAIVDVQTSGSEHGLRVLELNSLKSATTLAVQLARGRGTLERMELTLDDDDERFPYPQREHIRPDWKPLSLFTMTKLTRLTISNLSQSSYEEFPGMLRCYPSLEALSLNKCSFSPGSYDDELANESTRDKVFDAVMKLNRLSSFYLFGANVSRQGFEKLLIHYCDITTKQQQQEQKQKNVATSNTKAEISDHATCFSRDPILEEEMNEFTRLIKDYPLLEKLEIHGTPMTNEAADSLVACKTLTKLSMSGVRDSGNKKNVDTF</sequence>
<dbReference type="PANTHER" id="PTHR13318">
    <property type="entry name" value="PARTNER OF PAIRED, ISOFORM B-RELATED"/>
    <property type="match status" value="1"/>
</dbReference>
<evidence type="ECO:0000313" key="2">
    <source>
        <dbReference type="Proteomes" id="UP001209540"/>
    </source>
</evidence>